<proteinExistence type="predicted"/>
<accession>A0A8I6XT46</accession>
<dbReference type="PANTHER" id="PTHR33994:SF29">
    <property type="entry name" value="LATE EMBRYOGENESIS ABUNDANT PROTEIN LEA-2 SUBGROUP DOMAIN-CONTAINING PROTEIN"/>
    <property type="match status" value="1"/>
</dbReference>
<dbReference type="Gramene" id="HORVU.MOREX.r3.5HG0429340.1">
    <property type="protein sequence ID" value="HORVU.MOREX.r3.5HG0429340.1.CDS1"/>
    <property type="gene ID" value="HORVU.MOREX.r3.5HG0429340"/>
</dbReference>
<keyword evidence="1" id="KW-0812">Transmembrane</keyword>
<evidence type="ECO:0000313" key="2">
    <source>
        <dbReference type="EnsemblPlants" id="HORVU.MOREX.r3.5HG0429340.1.CDS1"/>
    </source>
</evidence>
<name>A0A8I6XT46_HORVV</name>
<dbReference type="PANTHER" id="PTHR33994">
    <property type="entry name" value="OS04G0515000 PROTEIN"/>
    <property type="match status" value="1"/>
</dbReference>
<keyword evidence="3" id="KW-1185">Reference proteome</keyword>
<reference evidence="3" key="1">
    <citation type="journal article" date="2012" name="Nature">
        <title>A physical, genetic and functional sequence assembly of the barley genome.</title>
        <authorList>
            <consortium name="The International Barley Genome Sequencing Consortium"/>
            <person name="Mayer K.F."/>
            <person name="Waugh R."/>
            <person name="Brown J.W."/>
            <person name="Schulman A."/>
            <person name="Langridge P."/>
            <person name="Platzer M."/>
            <person name="Fincher G.B."/>
            <person name="Muehlbauer G.J."/>
            <person name="Sato K."/>
            <person name="Close T.J."/>
            <person name="Wise R.P."/>
            <person name="Stein N."/>
        </authorList>
    </citation>
    <scope>NUCLEOTIDE SEQUENCE [LARGE SCALE GENOMIC DNA]</scope>
    <source>
        <strain evidence="3">cv. Morex</strain>
    </source>
</reference>
<evidence type="ECO:0008006" key="4">
    <source>
        <dbReference type="Google" id="ProtNLM"/>
    </source>
</evidence>
<keyword evidence="1" id="KW-1133">Transmembrane helix</keyword>
<keyword evidence="1" id="KW-0472">Membrane</keyword>
<feature type="transmembrane region" description="Helical" evidence="1">
    <location>
        <begin position="15"/>
        <end position="35"/>
    </location>
</feature>
<evidence type="ECO:0000313" key="3">
    <source>
        <dbReference type="Proteomes" id="UP000011116"/>
    </source>
</evidence>
<organism evidence="2 3">
    <name type="scientific">Hordeum vulgare subsp. vulgare</name>
    <name type="common">Domesticated barley</name>
    <dbReference type="NCBI Taxonomy" id="112509"/>
    <lineage>
        <taxon>Eukaryota</taxon>
        <taxon>Viridiplantae</taxon>
        <taxon>Streptophyta</taxon>
        <taxon>Embryophyta</taxon>
        <taxon>Tracheophyta</taxon>
        <taxon>Spermatophyta</taxon>
        <taxon>Magnoliopsida</taxon>
        <taxon>Liliopsida</taxon>
        <taxon>Poales</taxon>
        <taxon>Poaceae</taxon>
        <taxon>BOP clade</taxon>
        <taxon>Pooideae</taxon>
        <taxon>Triticodae</taxon>
        <taxon>Triticeae</taxon>
        <taxon>Hordeinae</taxon>
        <taxon>Hordeum</taxon>
    </lineage>
</organism>
<dbReference type="Proteomes" id="UP000011116">
    <property type="component" value="Chromosome 5H"/>
</dbReference>
<sequence>MATAGSEEPEPKPQLRGLILSIVITLCVGGLIVGYGKWDSSVHHDPSFSVRLTEVHGLDPARSPVIRPGFNLELHVDNKGIDRTCKEEITVTVFYGDMVVGWADVPDFCVDKRSTADVNLKLSHADVLLTDTLRRRLASELRSEELEFDVEMRMVIPMGSDRECRADYCTSRQSFRWCRAKPGQGYAHCDQFQTRRV</sequence>
<evidence type="ECO:0000256" key="1">
    <source>
        <dbReference type="SAM" id="Phobius"/>
    </source>
</evidence>
<reference evidence="2" key="3">
    <citation type="submission" date="2022-01" db="UniProtKB">
        <authorList>
            <consortium name="EnsemblPlants"/>
        </authorList>
    </citation>
    <scope>IDENTIFICATION</scope>
    <source>
        <strain evidence="2">subsp. vulgare</strain>
    </source>
</reference>
<protein>
    <recommendedName>
        <fullName evidence="4">Late embryogenesis abundant protein LEA-2 subgroup domain-containing protein</fullName>
    </recommendedName>
</protein>
<dbReference type="EnsemblPlants" id="HORVU.MOREX.r3.5HG0429340.1">
    <property type="protein sequence ID" value="HORVU.MOREX.r3.5HG0429340.1.CDS1"/>
    <property type="gene ID" value="HORVU.MOREX.r3.5HG0429340"/>
</dbReference>
<reference evidence="2" key="2">
    <citation type="submission" date="2020-10" db="EMBL/GenBank/DDBJ databases">
        <authorList>
            <person name="Scholz U."/>
            <person name="Mascher M."/>
            <person name="Fiebig A."/>
        </authorList>
    </citation>
    <scope>NUCLEOTIDE SEQUENCE [LARGE SCALE GENOMIC DNA]</scope>
    <source>
        <strain evidence="2">cv. Morex</strain>
    </source>
</reference>
<dbReference type="AlphaFoldDB" id="A0A8I6XT46"/>